<feature type="domain" description="DHFR" evidence="8">
    <location>
        <begin position="6"/>
        <end position="179"/>
    </location>
</feature>
<reference evidence="9" key="2">
    <citation type="journal article" date="2016" name="Mol. Ecol.">
        <title>Population genomics of the filarial nematode parasite Wuchereria bancrofti from mosquitoes.</title>
        <authorList>
            <person name="Small S.T."/>
            <person name="Reimer L.J."/>
            <person name="Tisch D.J."/>
            <person name="King C.L."/>
            <person name="Christensen B.M."/>
            <person name="Siba P.M."/>
            <person name="Kazura J.W."/>
            <person name="Serre D."/>
            <person name="Zimmerman P.A."/>
        </authorList>
    </citation>
    <scope>NUCLEOTIDE SEQUENCE</scope>
    <source>
        <strain evidence="9">pt0022</strain>
    </source>
</reference>
<protein>
    <recommendedName>
        <fullName evidence="2">dihydrofolate reductase</fullName>
        <ecNumber evidence="2">1.5.1.3</ecNumber>
    </recommendedName>
</protein>
<dbReference type="Pfam" id="PF00186">
    <property type="entry name" value="DHFR_1"/>
    <property type="match status" value="1"/>
</dbReference>
<keyword evidence="4" id="KW-0521">NADP</keyword>
<dbReference type="InterPro" id="IPR017925">
    <property type="entry name" value="DHFR_CS"/>
</dbReference>
<dbReference type="PDB" id="9OOI">
    <property type="method" value="X-ray"/>
    <property type="resolution" value="2.91 A"/>
    <property type="chains" value="A/B/C=2-183"/>
</dbReference>
<dbReference type="InterPro" id="IPR024072">
    <property type="entry name" value="DHFR-like_dom_sf"/>
</dbReference>
<dbReference type="CDD" id="cd00209">
    <property type="entry name" value="DHFR"/>
    <property type="match status" value="1"/>
</dbReference>
<feature type="binding site" evidence="11">
    <location>
        <position position="23"/>
    </location>
    <ligand>
        <name>NADP(+)</name>
        <dbReference type="ChEBI" id="CHEBI:58349"/>
    </ligand>
</feature>
<keyword evidence="5" id="KW-0560">Oxidoreductase</keyword>
<evidence type="ECO:0007829" key="12">
    <source>
        <dbReference type="PDB" id="9OOI"/>
    </source>
</evidence>
<evidence type="ECO:0000256" key="4">
    <source>
        <dbReference type="ARBA" id="ARBA00022857"/>
    </source>
</evidence>
<evidence type="ECO:0000256" key="3">
    <source>
        <dbReference type="ARBA" id="ARBA00022563"/>
    </source>
</evidence>
<dbReference type="PROSITE" id="PS51330">
    <property type="entry name" value="DHFR_2"/>
    <property type="match status" value="1"/>
</dbReference>
<evidence type="ECO:0000256" key="1">
    <source>
        <dbReference type="ARBA" id="ARBA00004903"/>
    </source>
</evidence>
<dbReference type="PANTHER" id="PTHR48069">
    <property type="entry name" value="DIHYDROFOLATE REDUCTASE"/>
    <property type="match status" value="1"/>
</dbReference>
<evidence type="ECO:0000313" key="9">
    <source>
        <dbReference type="Proteomes" id="UP000093561"/>
    </source>
</evidence>
<evidence type="ECO:0000256" key="5">
    <source>
        <dbReference type="ARBA" id="ARBA00023002"/>
    </source>
</evidence>
<dbReference type="InterPro" id="IPR012259">
    <property type="entry name" value="DHFR"/>
</dbReference>
<dbReference type="SUPFAM" id="SSF53597">
    <property type="entry name" value="Dihydrofolate reductase-like"/>
    <property type="match status" value="1"/>
</dbReference>
<dbReference type="GO" id="GO:0005739">
    <property type="term" value="C:mitochondrion"/>
    <property type="evidence" value="ECO:0007669"/>
    <property type="project" value="TreeGrafter"/>
</dbReference>
<dbReference type="Proteomes" id="UP000093561">
    <property type="component" value="Unassembled WGS sequence"/>
</dbReference>
<evidence type="ECO:0000256" key="7">
    <source>
        <dbReference type="RuleBase" id="RU004474"/>
    </source>
</evidence>
<feature type="binding site" evidence="11 12">
    <location>
        <position position="12"/>
    </location>
    <ligand>
        <name>NADP(+)</name>
        <dbReference type="ChEBI" id="CHEBI:58349"/>
    </ligand>
</feature>
<reference evidence="11 12" key="4">
    <citation type="journal article" date="2025" name="Bioorg. Med. Chem. Lett.">
        <title>A virtual screening strategy to repurpose antifolate compounds as W.bancrofti DHFR inhibitors.</title>
        <authorList>
            <person name="Kwarteng S."/>
            <person name="Wilhelm J."/>
            <person name="Salama M."/>
            <person name="Salama M."/>
            <person name="Hollander K."/>
            <person name="Anderson K.S."/>
            <person name="Goodey N.M."/>
            <person name="Frey K.M."/>
        </authorList>
    </citation>
    <scope>X-RAY CRYSTALLOGRAPHY (2.44 ANGSTROMS) OF 2-182 IN COMPLEX WITH NADP(+)</scope>
</reference>
<dbReference type="Gene3D" id="3.40.430.10">
    <property type="entry name" value="Dihydrofolate Reductase, subunit A"/>
    <property type="match status" value="1"/>
</dbReference>
<evidence type="ECO:0000313" key="10">
    <source>
        <dbReference type="WBParaSite" id="mrna-Wban_07887"/>
    </source>
</evidence>
<dbReference type="PROSITE" id="PS00075">
    <property type="entry name" value="DHFR_1"/>
    <property type="match status" value="1"/>
</dbReference>
<proteinExistence type="evidence at protein level"/>
<dbReference type="GO" id="GO:0006730">
    <property type="term" value="P:one-carbon metabolic process"/>
    <property type="evidence" value="ECO:0007669"/>
    <property type="project" value="UniProtKB-KW"/>
</dbReference>
<evidence type="ECO:0000259" key="8">
    <source>
        <dbReference type="PROSITE" id="PS51330"/>
    </source>
</evidence>
<sequence length="185" mass="21179">MTRTLHMNLIVAVDGCGGIGRNGGMPWFLPAEMARFAKLTTLTTDSGKKNAVIMGRKVWESIPPKFRPLKSRFNVVLSKKMKEESNENVVVARSFESAVSLLQDMENIETIWNIGGREVYELGLNSPFLHQMYITRVEGDFLADVFFPRVDYGRFIKSTESEEMHEEKGIKYRYEIYTIKTDKVA</sequence>
<dbReference type="PANTHER" id="PTHR48069:SF3">
    <property type="entry name" value="DIHYDROFOLATE REDUCTASE"/>
    <property type="match status" value="1"/>
</dbReference>
<evidence type="ECO:0000256" key="2">
    <source>
        <dbReference type="ARBA" id="ARBA00012856"/>
    </source>
</evidence>
<evidence type="ECO:0007829" key="11">
    <source>
        <dbReference type="PDB" id="9ONI"/>
    </source>
</evidence>
<feature type="binding site" evidence="11 12">
    <location>
        <position position="58"/>
    </location>
    <ligand>
        <name>NADP(+)</name>
        <dbReference type="ChEBI" id="CHEBI:58349"/>
    </ligand>
</feature>
<dbReference type="EC" id="1.5.1.3" evidence="2"/>
<feature type="binding site" evidence="11 12">
    <location>
        <position position="78"/>
    </location>
    <ligand>
        <name>NADP(+)</name>
        <dbReference type="ChEBI" id="CHEBI:58349"/>
    </ligand>
</feature>
<dbReference type="AlphaFoldDB" id="A0AAF5PZP7"/>
<comment type="catalytic activity">
    <reaction evidence="6">
        <text>(6S)-5,6,7,8-tetrahydrofolate + NADP(+) = 7,8-dihydrofolate + NADPH + H(+)</text>
        <dbReference type="Rhea" id="RHEA:15009"/>
        <dbReference type="ChEBI" id="CHEBI:15378"/>
        <dbReference type="ChEBI" id="CHEBI:57451"/>
        <dbReference type="ChEBI" id="CHEBI:57453"/>
        <dbReference type="ChEBI" id="CHEBI:57783"/>
        <dbReference type="ChEBI" id="CHEBI:58349"/>
        <dbReference type="EC" id="1.5.1.3"/>
    </reaction>
</comment>
<feature type="binding site" evidence="11 12">
    <location>
        <position position="79"/>
    </location>
    <ligand>
        <name>NADP(+)</name>
        <dbReference type="ChEBI" id="CHEBI:58349"/>
    </ligand>
</feature>
<keyword evidence="3" id="KW-0554">One-carbon metabolism</keyword>
<accession>A0AAF5PZP7</accession>
<comment type="pathway">
    <text evidence="1">Cofactor biosynthesis; tetrahydrofolate biosynthesis; 5,6,7,8-tetrahydrofolate from 7,8-dihydrofolate: step 1/1.</text>
</comment>
<keyword evidence="11 12" id="KW-0002">3D-structure</keyword>
<feature type="binding site" evidence="11 12">
    <location>
        <position position="117"/>
    </location>
    <ligand>
        <name>NADP(+)</name>
        <dbReference type="ChEBI" id="CHEBI:58349"/>
    </ligand>
</feature>
<evidence type="ECO:0000256" key="6">
    <source>
        <dbReference type="ARBA" id="ARBA00048873"/>
    </source>
</evidence>
<comment type="similarity">
    <text evidence="7">Belongs to the dihydrofolate reductase family.</text>
</comment>
<feature type="binding site" evidence="11 12">
    <location>
        <position position="57"/>
    </location>
    <ligand>
        <name>NADP(+)</name>
        <dbReference type="ChEBI" id="CHEBI:58349"/>
    </ligand>
</feature>
<feature type="binding site" evidence="11 12">
    <location>
        <position position="56"/>
    </location>
    <ligand>
        <name>NADP(+)</name>
        <dbReference type="ChEBI" id="CHEBI:58349"/>
    </ligand>
</feature>
<dbReference type="GO" id="GO:0046655">
    <property type="term" value="P:folic acid metabolic process"/>
    <property type="evidence" value="ECO:0007669"/>
    <property type="project" value="TreeGrafter"/>
</dbReference>
<reference evidence="10" key="3">
    <citation type="submission" date="2024-02" db="UniProtKB">
        <authorList>
            <consortium name="WormBaseParasite"/>
        </authorList>
    </citation>
    <scope>IDENTIFICATION</scope>
    <source>
        <strain evidence="10">pt0022</strain>
    </source>
</reference>
<keyword evidence="11 12" id="KW-0547">Nucleotide-binding</keyword>
<dbReference type="PDB" id="9ONI">
    <property type="method" value="X-ray"/>
    <property type="resolution" value="2.44 A"/>
    <property type="chains" value="A=2-182"/>
</dbReference>
<dbReference type="GO" id="GO:0004146">
    <property type="term" value="F:dihydrofolate reductase activity"/>
    <property type="evidence" value="ECO:0007669"/>
    <property type="project" value="UniProtKB-EC"/>
</dbReference>
<feature type="binding site" evidence="11 12">
    <location>
        <position position="19"/>
    </location>
    <ligand>
        <name>NADP(+)</name>
        <dbReference type="ChEBI" id="CHEBI:58349"/>
    </ligand>
</feature>
<dbReference type="GO" id="GO:0046452">
    <property type="term" value="P:dihydrofolate metabolic process"/>
    <property type="evidence" value="ECO:0007669"/>
    <property type="project" value="TreeGrafter"/>
</dbReference>
<organism evidence="9 10">
    <name type="scientific">Wuchereria bancrofti</name>
    <dbReference type="NCBI Taxonomy" id="6293"/>
    <lineage>
        <taxon>Eukaryota</taxon>
        <taxon>Metazoa</taxon>
        <taxon>Ecdysozoa</taxon>
        <taxon>Nematoda</taxon>
        <taxon>Chromadorea</taxon>
        <taxon>Rhabditida</taxon>
        <taxon>Spirurina</taxon>
        <taxon>Spiruromorpha</taxon>
        <taxon>Filarioidea</taxon>
        <taxon>Onchocercidae</taxon>
        <taxon>Wuchereria</taxon>
    </lineage>
</organism>
<dbReference type="GO" id="GO:0050661">
    <property type="term" value="F:NADP binding"/>
    <property type="evidence" value="ECO:0007669"/>
    <property type="project" value="InterPro"/>
</dbReference>
<reference evidence="9" key="1">
    <citation type="submission" date="2015-03" db="EMBL/GenBank/DDBJ databases">
        <title>Wuchereria bancrofti Genome Sequencing Papua New Guinea Strain.</title>
        <authorList>
            <person name="Small S.T."/>
            <person name="Serre D."/>
            <person name="Zimmerman P.A."/>
        </authorList>
    </citation>
    <scope>NUCLEOTIDE SEQUENCE [LARGE SCALE GENOMIC DNA]</scope>
    <source>
        <strain evidence="9">pt0022</strain>
    </source>
</reference>
<feature type="binding site" evidence="11 12">
    <location>
        <position position="118"/>
    </location>
    <ligand>
        <name>NADP(+)</name>
        <dbReference type="ChEBI" id="CHEBI:58349"/>
    </ligand>
</feature>
<feature type="binding site" evidence="11 12">
    <location>
        <position position="24"/>
    </location>
    <ligand>
        <name>NADP(+)</name>
        <dbReference type="ChEBI" id="CHEBI:58349"/>
    </ligand>
</feature>
<dbReference type="GO" id="GO:0046654">
    <property type="term" value="P:tetrahydrofolate biosynthetic process"/>
    <property type="evidence" value="ECO:0007669"/>
    <property type="project" value="InterPro"/>
</dbReference>
<feature type="binding site" evidence="12">
    <location>
        <position position="80"/>
    </location>
    <ligand>
        <name>NADP(+)</name>
        <dbReference type="ChEBI" id="CHEBI:58349"/>
    </ligand>
</feature>
<name>A0AAF5PZP7_WUCBA</name>
<dbReference type="InterPro" id="IPR001796">
    <property type="entry name" value="DHFR_dom"/>
</dbReference>
<dbReference type="WBParaSite" id="mrna-Wban_07887">
    <property type="protein sequence ID" value="mrna-Wban_07887"/>
    <property type="gene ID" value="Wban_07887"/>
</dbReference>
<dbReference type="PRINTS" id="PR00070">
    <property type="entry name" value="DHFR"/>
</dbReference>